<evidence type="ECO:0000256" key="10">
    <source>
        <dbReference type="ARBA" id="ARBA00023170"/>
    </source>
</evidence>
<dbReference type="SUPFAM" id="SSF81321">
    <property type="entry name" value="Family A G protein-coupled receptor-like"/>
    <property type="match status" value="1"/>
</dbReference>
<dbReference type="PANTHER" id="PTHR24372">
    <property type="entry name" value="GLYCOPROTEIN HORMONE RECEPTOR"/>
    <property type="match status" value="1"/>
</dbReference>
<dbReference type="GO" id="GO:0016500">
    <property type="term" value="F:protein-hormone receptor activity"/>
    <property type="evidence" value="ECO:0007669"/>
    <property type="project" value="InterPro"/>
</dbReference>
<keyword evidence="3" id="KW-1003">Cell membrane</keyword>
<dbReference type="Gene3D" id="3.80.10.10">
    <property type="entry name" value="Ribonuclease Inhibitor"/>
    <property type="match status" value="1"/>
</dbReference>
<dbReference type="AlphaFoldDB" id="A0A1B6LA31"/>
<dbReference type="InterPro" id="IPR017452">
    <property type="entry name" value="GPCR_Rhodpsn_7TM"/>
</dbReference>
<dbReference type="Pfam" id="PF00001">
    <property type="entry name" value="7tm_1"/>
    <property type="match status" value="1"/>
</dbReference>
<sequence length="459" mass="50771">MCEGNDRTKRFASENFGAIIMEGQTNFLPPLTGEQTFHHNTQPIMVHEGVPFNTQSGYDQGNSGTDMGSMGGWADIEAPGPTRSHSDTDEVFHQTSAKMPHLRQQALCGNLTHKRPPVQCFPEPDALNPCEDIMGSDWLRTSVWLVIGTAFLGNTAVLVVLISARSETSVPRFLMCHLAFADLCMALYLLLLAVTDLRSTGVYFNYAFDWQRGSGCQVAGFMTVFASQLSIFTLSLLTIERWFAIRHALYTNRVDLMLASKIMLVGWAYALLLAALPLFGVSSYSSTSICLPMDTHNTVSVAYILYLLAFTGVAFVLICCCYTQIYLSLGYETRHPTGEGTVARKMTLLVGTNFACWAPIAFFSLTAVAGYPLIDVTRSKILLVFFYPINSCANPYLYAIMTAQYRKDLIQLLARYGLCTKCAQEYKMVYSQPGKSSTLSHLPTPLLHQDSIQTAEVAV</sequence>
<evidence type="ECO:0000256" key="5">
    <source>
        <dbReference type="ARBA" id="ARBA00022692"/>
    </source>
</evidence>
<evidence type="ECO:0000256" key="12">
    <source>
        <dbReference type="SAM" id="Phobius"/>
    </source>
</evidence>
<evidence type="ECO:0000256" key="8">
    <source>
        <dbReference type="ARBA" id="ARBA00023040"/>
    </source>
</evidence>
<dbReference type="EMBL" id="GEBQ01019419">
    <property type="protein sequence ID" value="JAT20558.1"/>
    <property type="molecule type" value="Transcribed_RNA"/>
</dbReference>
<feature type="transmembrane region" description="Helical" evidence="12">
    <location>
        <begin position="174"/>
        <end position="194"/>
    </location>
</feature>
<evidence type="ECO:0000256" key="2">
    <source>
        <dbReference type="ARBA" id="ARBA00010663"/>
    </source>
</evidence>
<evidence type="ECO:0000256" key="11">
    <source>
        <dbReference type="ARBA" id="ARBA00023224"/>
    </source>
</evidence>
<dbReference type="InterPro" id="IPR002131">
    <property type="entry name" value="Gphrmn_rcpt_fam"/>
</dbReference>
<feature type="transmembrane region" description="Helical" evidence="12">
    <location>
        <begin position="218"/>
        <end position="237"/>
    </location>
</feature>
<evidence type="ECO:0000256" key="3">
    <source>
        <dbReference type="ARBA" id="ARBA00022475"/>
    </source>
</evidence>
<evidence type="ECO:0000313" key="14">
    <source>
        <dbReference type="EMBL" id="JAT20558.1"/>
    </source>
</evidence>
<feature type="transmembrane region" description="Helical" evidence="12">
    <location>
        <begin position="301"/>
        <end position="327"/>
    </location>
</feature>
<accession>A0A1B6LA31</accession>
<dbReference type="GO" id="GO:0005886">
    <property type="term" value="C:plasma membrane"/>
    <property type="evidence" value="ECO:0007669"/>
    <property type="project" value="UniProtKB-SubCell"/>
</dbReference>
<keyword evidence="6" id="KW-0677">Repeat</keyword>
<evidence type="ECO:0000259" key="13">
    <source>
        <dbReference type="PROSITE" id="PS50262"/>
    </source>
</evidence>
<proteinExistence type="inferred from homology"/>
<feature type="transmembrane region" description="Helical" evidence="12">
    <location>
        <begin position="143"/>
        <end position="162"/>
    </location>
</feature>
<comment type="subcellular location">
    <subcellularLocation>
        <location evidence="1">Cell membrane</location>
        <topology evidence="1">Multi-pass membrane protein</topology>
    </subcellularLocation>
</comment>
<dbReference type="InterPro" id="IPR000276">
    <property type="entry name" value="GPCR_Rhodpsn"/>
</dbReference>
<dbReference type="InterPro" id="IPR032675">
    <property type="entry name" value="LRR_dom_sf"/>
</dbReference>
<evidence type="ECO:0000256" key="1">
    <source>
        <dbReference type="ARBA" id="ARBA00004651"/>
    </source>
</evidence>
<keyword evidence="4" id="KW-0433">Leucine-rich repeat</keyword>
<dbReference type="FunFam" id="1.20.1070.10:FF:000181">
    <property type="entry name" value="Thyrotropin receptor"/>
    <property type="match status" value="1"/>
</dbReference>
<dbReference type="GO" id="GO:0008528">
    <property type="term" value="F:G protein-coupled peptide receptor activity"/>
    <property type="evidence" value="ECO:0007669"/>
    <property type="project" value="TreeGrafter"/>
</dbReference>
<feature type="transmembrane region" description="Helical" evidence="12">
    <location>
        <begin position="381"/>
        <end position="401"/>
    </location>
</feature>
<feature type="transmembrane region" description="Helical" evidence="12">
    <location>
        <begin position="348"/>
        <end position="369"/>
    </location>
</feature>
<organism evidence="14">
    <name type="scientific">Graphocephala atropunctata</name>
    <dbReference type="NCBI Taxonomy" id="36148"/>
    <lineage>
        <taxon>Eukaryota</taxon>
        <taxon>Metazoa</taxon>
        <taxon>Ecdysozoa</taxon>
        <taxon>Arthropoda</taxon>
        <taxon>Hexapoda</taxon>
        <taxon>Insecta</taxon>
        <taxon>Pterygota</taxon>
        <taxon>Neoptera</taxon>
        <taxon>Paraneoptera</taxon>
        <taxon>Hemiptera</taxon>
        <taxon>Auchenorrhyncha</taxon>
        <taxon>Membracoidea</taxon>
        <taxon>Cicadellidae</taxon>
        <taxon>Cicadellinae</taxon>
        <taxon>Cicadellini</taxon>
        <taxon>Graphocephala</taxon>
    </lineage>
</organism>
<keyword evidence="9 12" id="KW-0472">Membrane</keyword>
<keyword evidence="7 12" id="KW-1133">Transmembrane helix</keyword>
<keyword evidence="8" id="KW-0297">G-protein coupled receptor</keyword>
<evidence type="ECO:0000256" key="9">
    <source>
        <dbReference type="ARBA" id="ARBA00023136"/>
    </source>
</evidence>
<dbReference type="PROSITE" id="PS50262">
    <property type="entry name" value="G_PROTEIN_RECEP_F1_2"/>
    <property type="match status" value="1"/>
</dbReference>
<keyword evidence="11" id="KW-0807">Transducer</keyword>
<keyword evidence="10" id="KW-0675">Receptor</keyword>
<dbReference type="GO" id="GO:0009755">
    <property type="term" value="P:hormone-mediated signaling pathway"/>
    <property type="evidence" value="ECO:0007669"/>
    <property type="project" value="TreeGrafter"/>
</dbReference>
<name>A0A1B6LA31_9HEMI</name>
<comment type="similarity">
    <text evidence="2">Belongs to the G-protein coupled receptor 1 family.</text>
</comment>
<dbReference type="PRINTS" id="PR00237">
    <property type="entry name" value="GPCRRHODOPSN"/>
</dbReference>
<keyword evidence="5 12" id="KW-0812">Transmembrane</keyword>
<gene>
    <name evidence="14" type="ORF">g.24468</name>
</gene>
<feature type="domain" description="G-protein coupled receptors family 1 profile" evidence="13">
    <location>
        <begin position="153"/>
        <end position="398"/>
    </location>
</feature>
<evidence type="ECO:0000256" key="4">
    <source>
        <dbReference type="ARBA" id="ARBA00022614"/>
    </source>
</evidence>
<feature type="transmembrane region" description="Helical" evidence="12">
    <location>
        <begin position="258"/>
        <end position="281"/>
    </location>
</feature>
<dbReference type="PROSITE" id="PS00237">
    <property type="entry name" value="G_PROTEIN_RECEP_F1_1"/>
    <property type="match status" value="1"/>
</dbReference>
<protein>
    <recommendedName>
        <fullName evidence="13">G-protein coupled receptors family 1 profile domain-containing protein</fullName>
    </recommendedName>
</protein>
<reference evidence="14" key="1">
    <citation type="submission" date="2015-11" db="EMBL/GenBank/DDBJ databases">
        <title>De novo transcriptome assembly of four potential Pierce s Disease insect vectors from Arizona vineyards.</title>
        <authorList>
            <person name="Tassone E.E."/>
        </authorList>
    </citation>
    <scope>NUCLEOTIDE SEQUENCE</scope>
</reference>
<evidence type="ECO:0000256" key="6">
    <source>
        <dbReference type="ARBA" id="ARBA00022737"/>
    </source>
</evidence>
<dbReference type="GO" id="GO:0007189">
    <property type="term" value="P:adenylate cyclase-activating G protein-coupled receptor signaling pathway"/>
    <property type="evidence" value="ECO:0007669"/>
    <property type="project" value="TreeGrafter"/>
</dbReference>
<dbReference type="Gene3D" id="1.20.1070.10">
    <property type="entry name" value="Rhodopsin 7-helix transmembrane proteins"/>
    <property type="match status" value="1"/>
</dbReference>
<evidence type="ECO:0000256" key="7">
    <source>
        <dbReference type="ARBA" id="ARBA00022989"/>
    </source>
</evidence>
<dbReference type="PANTHER" id="PTHR24372:SF74">
    <property type="entry name" value="LP13728P"/>
    <property type="match status" value="1"/>
</dbReference>
<dbReference type="PRINTS" id="PR00373">
    <property type="entry name" value="GLYCHORMONER"/>
</dbReference>